<dbReference type="SUPFAM" id="SSF56235">
    <property type="entry name" value="N-terminal nucleophile aminohydrolases (Ntn hydrolases)"/>
    <property type="match status" value="1"/>
</dbReference>
<dbReference type="Gene3D" id="3.40.50.10490">
    <property type="entry name" value="Glucose-6-phosphate isomerase like protein, domain 1"/>
    <property type="match status" value="2"/>
</dbReference>
<dbReference type="NCBIfam" id="TIGR01135">
    <property type="entry name" value="glmS"/>
    <property type="match status" value="1"/>
</dbReference>
<dbReference type="Pfam" id="PF13522">
    <property type="entry name" value="GATase_6"/>
    <property type="match status" value="1"/>
</dbReference>
<dbReference type="InterPro" id="IPR035490">
    <property type="entry name" value="GlmS/FrlB_SIS"/>
</dbReference>
<evidence type="ECO:0000256" key="2">
    <source>
        <dbReference type="ARBA" id="ARBA00012916"/>
    </source>
</evidence>
<protein>
    <recommendedName>
        <fullName evidence="3 8">Glutamine--fructose-6-phosphate aminotransferase [isomerizing]</fullName>
        <ecNumber evidence="2 8">2.6.1.16</ecNumber>
    </recommendedName>
    <alternativeName>
        <fullName evidence="8">D-fructose-6-phosphate amidotransferase</fullName>
    </alternativeName>
    <alternativeName>
        <fullName evidence="8">GFAT</fullName>
    </alternativeName>
    <alternativeName>
        <fullName evidence="8">Glucosamine-6-phosphate synthase</fullName>
    </alternativeName>
    <alternativeName>
        <fullName evidence="8">Hexosephosphate aminotransferase</fullName>
    </alternativeName>
    <alternativeName>
        <fullName evidence="8">L-glutamine--D-fructose-6-phosphate amidotransferase</fullName>
    </alternativeName>
</protein>
<dbReference type="EC" id="2.6.1.16" evidence="2 8"/>
<dbReference type="Gene3D" id="3.60.20.10">
    <property type="entry name" value="Glutamine Phosphoribosylpyrophosphate, subunit 1, domain 1"/>
    <property type="match status" value="1"/>
</dbReference>
<keyword evidence="7" id="KW-0315">Glutamine amidotransferase</keyword>
<comment type="caution">
    <text evidence="11">The sequence shown here is derived from an EMBL/GenBank/DDBJ whole genome shotgun (WGS) entry which is preliminary data.</text>
</comment>
<dbReference type="EMBL" id="JAKNRW010000004">
    <property type="protein sequence ID" value="MCK1789990.1"/>
    <property type="molecule type" value="Genomic_DNA"/>
</dbReference>
<evidence type="ECO:0000256" key="7">
    <source>
        <dbReference type="ARBA" id="ARBA00022962"/>
    </source>
</evidence>
<dbReference type="PANTHER" id="PTHR10937">
    <property type="entry name" value="GLUCOSAMINE--FRUCTOSE-6-PHOSPHATE AMINOTRANSFERASE, ISOMERIZING"/>
    <property type="match status" value="1"/>
</dbReference>
<dbReference type="PROSITE" id="PS51278">
    <property type="entry name" value="GATASE_TYPE_2"/>
    <property type="match status" value="1"/>
</dbReference>
<dbReference type="InterPro" id="IPR029055">
    <property type="entry name" value="Ntn_hydrolases_N"/>
</dbReference>
<dbReference type="PANTHER" id="PTHR10937:SF0">
    <property type="entry name" value="GLUTAMINE--FRUCTOSE-6-PHOSPHATE TRANSAMINASE (ISOMERIZING)"/>
    <property type="match status" value="1"/>
</dbReference>
<keyword evidence="5 8" id="KW-0808">Transferase</keyword>
<evidence type="ECO:0000256" key="4">
    <source>
        <dbReference type="ARBA" id="ARBA00022576"/>
    </source>
</evidence>
<evidence type="ECO:0000313" key="11">
    <source>
        <dbReference type="EMBL" id="MCK1789990.1"/>
    </source>
</evidence>
<evidence type="ECO:0000313" key="12">
    <source>
        <dbReference type="Proteomes" id="UP001299876"/>
    </source>
</evidence>
<comment type="function">
    <text evidence="8">Catalyzes the first step in hexosamine metabolism, converting fructose-6P into glucosamine-6P using glutamine as a nitrogen source.</text>
</comment>
<feature type="active site" description="Nucleophile; for GATase activity" evidence="8">
    <location>
        <position position="2"/>
    </location>
</feature>
<dbReference type="CDD" id="cd00714">
    <property type="entry name" value="GFAT"/>
    <property type="match status" value="1"/>
</dbReference>
<dbReference type="NCBIfam" id="NF001484">
    <property type="entry name" value="PRK00331.1"/>
    <property type="match status" value="1"/>
</dbReference>
<dbReference type="RefSeq" id="WP_247289641.1">
    <property type="nucleotide sequence ID" value="NZ_JAKNRW010000004.1"/>
</dbReference>
<dbReference type="InterPro" id="IPR017932">
    <property type="entry name" value="GATase_2_dom"/>
</dbReference>
<evidence type="ECO:0000259" key="9">
    <source>
        <dbReference type="PROSITE" id="PS51278"/>
    </source>
</evidence>
<comment type="subcellular location">
    <subcellularLocation>
        <location evidence="8">Cytoplasm</location>
    </subcellularLocation>
</comment>
<name>A0ABT0EW95_9PSED</name>
<dbReference type="InterPro" id="IPR001347">
    <property type="entry name" value="SIS_dom"/>
</dbReference>
<sequence>MCGIVGAVAERNITPILLEGLKRLEYRGYDSAGVALYTNDDKLERMRRPGKVSELELALTEEPLLGRLGIAHTRWATHGAPCERNAHPHFSGDLAVVHNGIIENHEALRDQLKALGYVFTSDTDTEVIAHLLNHKLKDLADLTVALKATVKELHGAYGLAVISADQPDRLVAARSGSPLVIGLGMGENFLASDQLALRQVTDRFMYLEEGDIAEIRRESVQIWDVNGQSVERESVQYRDGAEAADKGEFRHFMLKEIHEQPAVVQRTLEGRLSQNQVLVQAFGPQAAELFAKVRNVQIVACGTSYHAGMVARYWLEELAGIPCQVEVASEFRYRKVVVQPDTLFVTISQSGETADTLAALRNAKELGFLASLAICNVGISSLVRESDLTLLTQAGREIGVASTKAFTTQLVGLLLLTLSLGQVRGTLAEGVEATLVEELRRLPARLGEALAMDSTVEKIAELFAEKNHTLFLGRGAQFPVAMEGALKLKEISYIHAEAYPAGELKHGPLALVDNDMPVVTVAPNNELLEKLKSNLQEVRARGGELIVFADEKAGMTNGEGTHVVHMPHIHDILSPILYTIPLQLLSYYVAVLKGTDVDQPRNLAKSVTVE</sequence>
<dbReference type="CDD" id="cd05008">
    <property type="entry name" value="SIS_GlmS_GlmD_1"/>
    <property type="match status" value="1"/>
</dbReference>
<evidence type="ECO:0000256" key="6">
    <source>
        <dbReference type="ARBA" id="ARBA00022737"/>
    </source>
</evidence>
<keyword evidence="6" id="KW-0677">Repeat</keyword>
<keyword evidence="4 8" id="KW-0032">Aminotransferase</keyword>
<evidence type="ECO:0000256" key="5">
    <source>
        <dbReference type="ARBA" id="ARBA00022679"/>
    </source>
</evidence>
<dbReference type="InterPro" id="IPR035466">
    <property type="entry name" value="GlmS/AgaS_SIS"/>
</dbReference>
<dbReference type="InterPro" id="IPR046348">
    <property type="entry name" value="SIS_dom_sf"/>
</dbReference>
<keyword evidence="12" id="KW-1185">Reference proteome</keyword>
<evidence type="ECO:0000259" key="10">
    <source>
        <dbReference type="PROSITE" id="PS51464"/>
    </source>
</evidence>
<feature type="domain" description="SIS" evidence="10">
    <location>
        <begin position="286"/>
        <end position="426"/>
    </location>
</feature>
<keyword evidence="8" id="KW-0963">Cytoplasm</keyword>
<feature type="domain" description="SIS" evidence="10">
    <location>
        <begin position="459"/>
        <end position="600"/>
    </location>
</feature>
<dbReference type="InterPro" id="IPR047084">
    <property type="entry name" value="GFAT_N"/>
</dbReference>
<dbReference type="InterPro" id="IPR005855">
    <property type="entry name" value="GFAT"/>
</dbReference>
<comment type="catalytic activity">
    <reaction evidence="1 8">
        <text>D-fructose 6-phosphate + L-glutamine = D-glucosamine 6-phosphate + L-glutamate</text>
        <dbReference type="Rhea" id="RHEA:13237"/>
        <dbReference type="ChEBI" id="CHEBI:29985"/>
        <dbReference type="ChEBI" id="CHEBI:58359"/>
        <dbReference type="ChEBI" id="CHEBI:58725"/>
        <dbReference type="ChEBI" id="CHEBI:61527"/>
        <dbReference type="EC" id="2.6.1.16"/>
    </reaction>
</comment>
<organism evidence="11 12">
    <name type="scientific">Pseudomonas violetae</name>
    <dbReference type="NCBI Taxonomy" id="2915813"/>
    <lineage>
        <taxon>Bacteria</taxon>
        <taxon>Pseudomonadati</taxon>
        <taxon>Pseudomonadota</taxon>
        <taxon>Gammaproteobacteria</taxon>
        <taxon>Pseudomonadales</taxon>
        <taxon>Pseudomonadaceae</taxon>
        <taxon>Pseudomonas</taxon>
    </lineage>
</organism>
<feature type="domain" description="Glutamine amidotransferase type-2" evidence="9">
    <location>
        <begin position="2"/>
        <end position="218"/>
    </location>
</feature>
<dbReference type="Pfam" id="PF01380">
    <property type="entry name" value="SIS"/>
    <property type="match status" value="2"/>
</dbReference>
<comment type="subunit">
    <text evidence="8">Homodimer.</text>
</comment>
<gene>
    <name evidence="8 11" type="primary">glmS</name>
    <name evidence="11" type="ORF">L9059_07260</name>
</gene>
<dbReference type="SUPFAM" id="SSF53697">
    <property type="entry name" value="SIS domain"/>
    <property type="match status" value="1"/>
</dbReference>
<dbReference type="PROSITE" id="PS51464">
    <property type="entry name" value="SIS"/>
    <property type="match status" value="2"/>
</dbReference>
<reference evidence="11 12" key="1">
    <citation type="submission" date="2022-02" db="EMBL/GenBank/DDBJ databases">
        <title>Comparative genomics of the first Antarctic Pseudomonas spp. capable of biotransforming 2,4,6-Trinitrotoluene.</title>
        <authorList>
            <person name="Cabrera M.A."/>
            <person name="Marquez S.L."/>
            <person name="Perez-Donoso J.M."/>
        </authorList>
    </citation>
    <scope>NUCLEOTIDE SEQUENCE [LARGE SCALE GENOMIC DNA]</scope>
    <source>
        <strain evidence="11 12">TNT19</strain>
    </source>
</reference>
<dbReference type="HAMAP" id="MF_00164">
    <property type="entry name" value="GlmS"/>
    <property type="match status" value="1"/>
</dbReference>
<dbReference type="Proteomes" id="UP001299876">
    <property type="component" value="Unassembled WGS sequence"/>
</dbReference>
<feature type="active site" description="For Fru-6P isomerization activity" evidence="8">
    <location>
        <position position="605"/>
    </location>
</feature>
<evidence type="ECO:0000256" key="1">
    <source>
        <dbReference type="ARBA" id="ARBA00001031"/>
    </source>
</evidence>
<evidence type="ECO:0000256" key="3">
    <source>
        <dbReference type="ARBA" id="ARBA00016090"/>
    </source>
</evidence>
<evidence type="ECO:0000256" key="8">
    <source>
        <dbReference type="HAMAP-Rule" id="MF_00164"/>
    </source>
</evidence>
<dbReference type="GO" id="GO:0004360">
    <property type="term" value="F:glutamine-fructose-6-phosphate transaminase (isomerizing) activity"/>
    <property type="evidence" value="ECO:0007669"/>
    <property type="project" value="UniProtKB-EC"/>
</dbReference>
<accession>A0ABT0EW95</accession>
<feature type="initiator methionine" description="Removed" evidence="8">
    <location>
        <position position="1"/>
    </location>
</feature>
<dbReference type="CDD" id="cd05009">
    <property type="entry name" value="SIS_GlmS_GlmD_2"/>
    <property type="match status" value="1"/>
</dbReference>
<proteinExistence type="inferred from homology"/>